<feature type="compositionally biased region" description="Basic and acidic residues" evidence="1">
    <location>
        <begin position="45"/>
        <end position="65"/>
    </location>
</feature>
<protein>
    <submittedName>
        <fullName evidence="2">Uncharacterized protein</fullName>
    </submittedName>
</protein>
<evidence type="ECO:0000256" key="1">
    <source>
        <dbReference type="SAM" id="MobiDB-lite"/>
    </source>
</evidence>
<proteinExistence type="predicted"/>
<gene>
    <name evidence="2" type="ORF">LPJ61_006789</name>
</gene>
<feature type="non-terminal residue" evidence="2">
    <location>
        <position position="1"/>
    </location>
</feature>
<dbReference type="EMBL" id="JANBOI010003746">
    <property type="protein sequence ID" value="KAJ1718165.1"/>
    <property type="molecule type" value="Genomic_DNA"/>
</dbReference>
<feature type="region of interest" description="Disordered" evidence="1">
    <location>
        <begin position="217"/>
        <end position="260"/>
    </location>
</feature>
<keyword evidence="3" id="KW-1185">Reference proteome</keyword>
<evidence type="ECO:0000313" key="2">
    <source>
        <dbReference type="EMBL" id="KAJ1718165.1"/>
    </source>
</evidence>
<comment type="caution">
    <text evidence="2">The sequence shown here is derived from an EMBL/GenBank/DDBJ whole genome shotgun (WGS) entry which is preliminary data.</text>
</comment>
<feature type="compositionally biased region" description="Basic and acidic residues" evidence="1">
    <location>
        <begin position="354"/>
        <end position="364"/>
    </location>
</feature>
<evidence type="ECO:0000313" key="3">
    <source>
        <dbReference type="Proteomes" id="UP001143981"/>
    </source>
</evidence>
<feature type="compositionally biased region" description="Low complexity" evidence="1">
    <location>
        <begin position="246"/>
        <end position="260"/>
    </location>
</feature>
<feature type="compositionally biased region" description="Gly residues" evidence="1">
    <location>
        <begin position="105"/>
        <end position="117"/>
    </location>
</feature>
<name>A0A9W8CLL0_9FUNG</name>
<reference evidence="2" key="1">
    <citation type="submission" date="2022-07" db="EMBL/GenBank/DDBJ databases">
        <title>Phylogenomic reconstructions and comparative analyses of Kickxellomycotina fungi.</title>
        <authorList>
            <person name="Reynolds N.K."/>
            <person name="Stajich J.E."/>
            <person name="Barry K."/>
            <person name="Grigoriev I.V."/>
            <person name="Crous P."/>
            <person name="Smith M.E."/>
        </authorList>
    </citation>
    <scope>NUCLEOTIDE SEQUENCE</scope>
    <source>
        <strain evidence="2">BCRC 34381</strain>
    </source>
</reference>
<feature type="region of interest" description="Disordered" evidence="1">
    <location>
        <begin position="333"/>
        <end position="364"/>
    </location>
</feature>
<feature type="region of interest" description="Disordered" evidence="1">
    <location>
        <begin position="105"/>
        <end position="189"/>
    </location>
</feature>
<feature type="non-terminal residue" evidence="2">
    <location>
        <position position="364"/>
    </location>
</feature>
<dbReference type="Proteomes" id="UP001143981">
    <property type="component" value="Unassembled WGS sequence"/>
</dbReference>
<accession>A0A9W8CLL0</accession>
<dbReference type="AlphaFoldDB" id="A0A9W8CLL0"/>
<feature type="compositionally biased region" description="Basic and acidic residues" evidence="1">
    <location>
        <begin position="177"/>
        <end position="188"/>
    </location>
</feature>
<sequence>DEACRPADALRQAQVRDPADGALGVLPRQEGRPHAPAGGGGGAASDRDDRAHGEWEGVHRVEAPGREAGGASTAARRVPRGHAGIPGAGGMPGAAARARALLVGAHGGHPGEAGGLHRGADDGRRPAANHPRGTAPGVDGWRDAHAPRAHAGRPGDVEPEVQPGRRGDPGLGRRSRVRADGEERDLAHRPSVLHGRWGVGAVPRAGPGLLGLQAAHPAATAGRGDPGLATTPQAARDSHQAGVRRAAPLAGGPSPALPGSAAEADLRVEAARRASSGRRKGGGVHRWVADARDAGAGGDHGLCGGVPLRARHRTGERGGHLGRHQGRAIFVDDGGADGHPGSGSAVATGPGSGHPERLPGGHRA</sequence>
<feature type="region of interest" description="Disordered" evidence="1">
    <location>
        <begin position="1"/>
        <end position="93"/>
    </location>
</feature>
<organism evidence="2 3">
    <name type="scientific">Coemansia biformis</name>
    <dbReference type="NCBI Taxonomy" id="1286918"/>
    <lineage>
        <taxon>Eukaryota</taxon>
        <taxon>Fungi</taxon>
        <taxon>Fungi incertae sedis</taxon>
        <taxon>Zoopagomycota</taxon>
        <taxon>Kickxellomycotina</taxon>
        <taxon>Kickxellomycetes</taxon>
        <taxon>Kickxellales</taxon>
        <taxon>Kickxellaceae</taxon>
        <taxon>Coemansia</taxon>
    </lineage>
</organism>